<dbReference type="Pfam" id="PF06742">
    <property type="entry name" value="DUF1214"/>
    <property type="match status" value="1"/>
</dbReference>
<accession>A0ABW2X400</accession>
<gene>
    <name evidence="3" type="ORF">ACFQ2K_36915</name>
</gene>
<dbReference type="InterPro" id="IPR037049">
    <property type="entry name" value="DUF1214_C_sf"/>
</dbReference>
<dbReference type="Proteomes" id="UP001596915">
    <property type="component" value="Unassembled WGS sequence"/>
</dbReference>
<dbReference type="PANTHER" id="PTHR36509">
    <property type="entry name" value="BLL3101 PROTEIN"/>
    <property type="match status" value="1"/>
</dbReference>
<dbReference type="InterPro" id="IPR010621">
    <property type="entry name" value="DUF1214"/>
</dbReference>
<dbReference type="Gene3D" id="2.60.120.600">
    <property type="entry name" value="Domain of unknown function DUF1214, C-terminal domain"/>
    <property type="match status" value="1"/>
</dbReference>
<evidence type="ECO:0000313" key="4">
    <source>
        <dbReference type="Proteomes" id="UP001596915"/>
    </source>
</evidence>
<dbReference type="InterPro" id="IPR037050">
    <property type="entry name" value="DUF1254_sf"/>
</dbReference>
<dbReference type="EMBL" id="JBHTGL010000008">
    <property type="protein sequence ID" value="MFD0627417.1"/>
    <property type="molecule type" value="Genomic_DNA"/>
</dbReference>
<dbReference type="Gene3D" id="2.60.40.1610">
    <property type="entry name" value="Domain of unknown function DUF1254"/>
    <property type="match status" value="1"/>
</dbReference>
<protein>
    <submittedName>
        <fullName evidence="3">DUF1254 domain-containing protein</fullName>
    </submittedName>
</protein>
<reference evidence="4" key="1">
    <citation type="journal article" date="2019" name="Int. J. Syst. Evol. Microbiol.">
        <title>The Global Catalogue of Microorganisms (GCM) 10K type strain sequencing project: providing services to taxonomists for standard genome sequencing and annotation.</title>
        <authorList>
            <consortium name="The Broad Institute Genomics Platform"/>
            <consortium name="The Broad Institute Genome Sequencing Center for Infectious Disease"/>
            <person name="Wu L."/>
            <person name="Ma J."/>
        </authorList>
    </citation>
    <scope>NUCLEOTIDE SEQUENCE [LARGE SCALE GENOMIC DNA]</scope>
    <source>
        <strain evidence="4">JCM 12607</strain>
    </source>
</reference>
<proteinExistence type="predicted"/>
<dbReference type="SUPFAM" id="SSF160935">
    <property type="entry name" value="VPA0735-like"/>
    <property type="match status" value="1"/>
</dbReference>
<sequence>MELVALAAEAYVYGYPLVRDLSVVEGAMYTGYGPLPPTPFNHFAHADRPVPPDTPFVSVGDDTVRSVAHLDLSGGPVLLHVPGQDGQDGQDGPDSAYRVLQFVDAWTDNFAYVGHRPAGTRAGDWLVVPPGWAGRVPDGVLGVIDAPTSVVTVVGRSDCDGGDDGGGSDGAERVRAFQEQLTVTYVEPGTHRTGLPAPDPDVPEPLRFFEQLRVWMADFPPSAPDRAYQDRFQPLGLLEEGASPYVRADPVLVRALTEGAARGGARVEEADRAAAVRAGWVMQPHLFDYNLDHYGVGTIDSPEWRIADREASYLTRAVAARSALWGVHGYEAVYARALCDAGGGRLNGVHSYVLRFEGRPPAEAGWSLTGYDGAAYGPAGYDVAGSRIGESLAGRVPAYAEDGSLTVRVQRERPDDPVAAVNWLPAPDGDFRLVLRLCAPGAGILDGTYGLPAVERVR</sequence>
<name>A0ABW2X400_9ACTN</name>
<evidence type="ECO:0000259" key="1">
    <source>
        <dbReference type="Pfam" id="PF06742"/>
    </source>
</evidence>
<dbReference type="InterPro" id="IPR010679">
    <property type="entry name" value="DUF1254"/>
</dbReference>
<evidence type="ECO:0000259" key="2">
    <source>
        <dbReference type="Pfam" id="PF06863"/>
    </source>
</evidence>
<dbReference type="PANTHER" id="PTHR36509:SF2">
    <property type="entry name" value="BLL3101 PROTEIN"/>
    <property type="match status" value="1"/>
</dbReference>
<keyword evidence="4" id="KW-1185">Reference proteome</keyword>
<comment type="caution">
    <text evidence="3">The sequence shown here is derived from an EMBL/GenBank/DDBJ whole genome shotgun (WGS) entry which is preliminary data.</text>
</comment>
<dbReference type="Pfam" id="PF06863">
    <property type="entry name" value="DUF1254"/>
    <property type="match status" value="1"/>
</dbReference>
<evidence type="ECO:0000313" key="3">
    <source>
        <dbReference type="EMBL" id="MFD0627417.1"/>
    </source>
</evidence>
<organism evidence="3 4">
    <name type="scientific">Streptomyces sanglieri</name>
    <dbReference type="NCBI Taxonomy" id="193460"/>
    <lineage>
        <taxon>Bacteria</taxon>
        <taxon>Bacillati</taxon>
        <taxon>Actinomycetota</taxon>
        <taxon>Actinomycetes</taxon>
        <taxon>Kitasatosporales</taxon>
        <taxon>Streptomycetaceae</taxon>
        <taxon>Streptomyces</taxon>
    </lineage>
</organism>
<feature type="domain" description="DUF1254" evidence="2">
    <location>
        <begin position="40"/>
        <end position="184"/>
    </location>
</feature>
<feature type="domain" description="DUF1214" evidence="1">
    <location>
        <begin position="331"/>
        <end position="440"/>
    </location>
</feature>